<dbReference type="Gene3D" id="3.40.50.300">
    <property type="entry name" value="P-loop containing nucleotide triphosphate hydrolases"/>
    <property type="match status" value="1"/>
</dbReference>
<dbReference type="EMBL" id="JBHSXN010000002">
    <property type="protein sequence ID" value="MFC6953769.1"/>
    <property type="molecule type" value="Genomic_DNA"/>
</dbReference>
<keyword evidence="2" id="KW-0472">Membrane</keyword>
<accession>A0ABD5VJX2</accession>
<comment type="caution">
    <text evidence="3">The sequence shown here is derived from an EMBL/GenBank/DDBJ whole genome shotgun (WGS) entry which is preliminary data.</text>
</comment>
<evidence type="ECO:0000256" key="2">
    <source>
        <dbReference type="SAM" id="Phobius"/>
    </source>
</evidence>
<keyword evidence="4" id="KW-1185">Reference proteome</keyword>
<sequence length="559" mass="62843">MTREIAERLSEETGASVAALLERWDGHPELLAEDLFRVKSQESHKIEDLELFWPYQPQLLHAYFYSDGKILNVYKGRRIGVSFIFMLALLIDGIQTPGAFFPIVSTRKSSSESRVNDIRKLIQEAKVEIPVQKDNKGEIVLWNGATFRAYTGNPEGARGDDSAKAVFVDEMAFLENQEDTMRAFMPFVSLGDAKMIQVSTPKVANDLFMTTHRRGNTRGLDEEGHPVPICIKQPSFKNPDAIDIETSLFKQDVEPVRPDMDIEAVEQERAQDPQGFAQEYLCRPISDEYRFFSVASIQAAMEAGGKEVFGPSVSPQYGGTMVAGVDFGMTDDETVISVFEHTGKKRHLRYQEVLDRRALELSGIENPDRANPNHIAKRLKQLKAQLGVEHFVMDATSFGKSFKTIIEDAIGYGVHGFDFNDRDGVKQMMGDLNYGLRNGLVTLHDDDRMFDQLSSIVKVQKEDHQKPKFTGKEQSKDGKDDIAMSVMLGAYPVMLDTSRSTQMHAKEREVESFGEGVTPSAARSRAGEAYRPEETHPVAFGATNVKRGNRKTYSARYRR</sequence>
<dbReference type="Proteomes" id="UP001596395">
    <property type="component" value="Unassembled WGS sequence"/>
</dbReference>
<feature type="transmembrane region" description="Helical" evidence="2">
    <location>
        <begin position="79"/>
        <end position="104"/>
    </location>
</feature>
<evidence type="ECO:0000256" key="1">
    <source>
        <dbReference type="SAM" id="MobiDB-lite"/>
    </source>
</evidence>
<gene>
    <name evidence="3" type="ORF">ACFQGB_12930</name>
</gene>
<protein>
    <submittedName>
        <fullName evidence="3">Terminase large subunit domain-containing protein</fullName>
    </submittedName>
</protein>
<feature type="region of interest" description="Disordered" evidence="1">
    <location>
        <begin position="508"/>
        <end position="559"/>
    </location>
</feature>
<dbReference type="InterPro" id="IPR027417">
    <property type="entry name" value="P-loop_NTPase"/>
</dbReference>
<dbReference type="RefSeq" id="WP_336350722.1">
    <property type="nucleotide sequence ID" value="NZ_JAZAQL010000002.1"/>
</dbReference>
<dbReference type="Pfam" id="PF03237">
    <property type="entry name" value="Terminase_6N"/>
    <property type="match status" value="1"/>
</dbReference>
<name>A0ABD5VJX2_9EURY</name>
<feature type="compositionally biased region" description="Basic and acidic residues" evidence="1">
    <location>
        <begin position="525"/>
        <end position="536"/>
    </location>
</feature>
<proteinExistence type="predicted"/>
<keyword evidence="2" id="KW-1133">Transmembrane helix</keyword>
<reference evidence="3 4" key="1">
    <citation type="journal article" date="2019" name="Int. J. Syst. Evol. Microbiol.">
        <title>The Global Catalogue of Microorganisms (GCM) 10K type strain sequencing project: providing services to taxonomists for standard genome sequencing and annotation.</title>
        <authorList>
            <consortium name="The Broad Institute Genomics Platform"/>
            <consortium name="The Broad Institute Genome Sequencing Center for Infectious Disease"/>
            <person name="Wu L."/>
            <person name="Ma J."/>
        </authorList>
    </citation>
    <scope>NUCLEOTIDE SEQUENCE [LARGE SCALE GENOMIC DNA]</scope>
    <source>
        <strain evidence="3 4">GX26</strain>
    </source>
</reference>
<dbReference type="AlphaFoldDB" id="A0ABD5VJX2"/>
<dbReference type="Gene3D" id="3.30.420.240">
    <property type="match status" value="1"/>
</dbReference>
<evidence type="ECO:0000313" key="3">
    <source>
        <dbReference type="EMBL" id="MFC6953769.1"/>
    </source>
</evidence>
<organism evidence="3 4">
    <name type="scientific">Halorubellus litoreus</name>
    <dbReference type="NCBI Taxonomy" id="755308"/>
    <lineage>
        <taxon>Archaea</taxon>
        <taxon>Methanobacteriati</taxon>
        <taxon>Methanobacteriota</taxon>
        <taxon>Stenosarchaea group</taxon>
        <taxon>Halobacteria</taxon>
        <taxon>Halobacteriales</taxon>
        <taxon>Halorubellaceae</taxon>
        <taxon>Halorubellus</taxon>
    </lineage>
</organism>
<evidence type="ECO:0000313" key="4">
    <source>
        <dbReference type="Proteomes" id="UP001596395"/>
    </source>
</evidence>
<keyword evidence="2" id="KW-0812">Transmembrane</keyword>